<dbReference type="OrthoDB" id="2368680at2759"/>
<gene>
    <name evidence="2" type="ORF">L486_01652</name>
</gene>
<reference evidence="3" key="2">
    <citation type="submission" date="2013-12" db="EMBL/GenBank/DDBJ databases">
        <title>Evolution of pathogenesis and genome organization in the Tremellales.</title>
        <authorList>
            <person name="Cuomo C."/>
            <person name="Litvintseva A."/>
            <person name="Heitman J."/>
            <person name="Chen Y."/>
            <person name="Sun S."/>
            <person name="Springer D."/>
            <person name="Dromer F."/>
            <person name="Young S."/>
            <person name="Zeng Q."/>
            <person name="Chapman S."/>
            <person name="Gujja S."/>
            <person name="Saif S."/>
            <person name="Birren B."/>
        </authorList>
    </citation>
    <scope>NUCLEOTIDE SEQUENCE [LARGE SCALE GENOMIC DNA]</scope>
    <source>
        <strain evidence="3">CBS 10435</strain>
    </source>
</reference>
<dbReference type="AlphaFoldDB" id="A0A1B9J2G5"/>
<feature type="compositionally biased region" description="Polar residues" evidence="1">
    <location>
        <begin position="68"/>
        <end position="79"/>
    </location>
</feature>
<evidence type="ECO:0000313" key="3">
    <source>
        <dbReference type="Proteomes" id="UP000092583"/>
    </source>
</evidence>
<organism evidence="2 3">
    <name type="scientific">Kwoniella mangroviensis CBS 10435</name>
    <dbReference type="NCBI Taxonomy" id="1331196"/>
    <lineage>
        <taxon>Eukaryota</taxon>
        <taxon>Fungi</taxon>
        <taxon>Dikarya</taxon>
        <taxon>Basidiomycota</taxon>
        <taxon>Agaricomycotina</taxon>
        <taxon>Tremellomycetes</taxon>
        <taxon>Tremellales</taxon>
        <taxon>Cryptococcaceae</taxon>
        <taxon>Kwoniella</taxon>
    </lineage>
</organism>
<sequence length="550" mass="60763">MYLQEELSKLKVSDLKGICRQLKALNYSKLAKAALIQLILDISKTNTNAPVKHSLTSPEPIISHRETLSIQGNDQPSKPTNKRRKVDTFSKPEINTADTESITRHTPVAPPTGVKASRLNVSYLKSGDEKDSNDTTNTQKSQVSLKTSKIRYQGKFQAPLPVIKKTPTTFIASPQNLTRASRPAESFMSSLDRLDFLRNHFLNALFLEFNAAREIPTFTTPSSALLRDSTTAVKPYQDLAFPGFGPAMFSKNVSIEGFMVAIRFWLSRLHTLSQLGSTESWSVHGHGQGILGPDLSRWPPVLSCKKISEDVWLIETGNIEIIPEDRSNIPNKFLTLGINGDVLSSNLDKYEGGSIHGCPVRHDWYNYIVSDQPSTSGISSLLDHVKTKDPSHHPHGISRAWKERVEARGNTGELIQIAKRAVLASCALNSFSGSKLSATEMDAHILGHQTIPRGNNSSPVELYLPESSQILSVHVDKPPYHPALASVHRHSGITDFVLSETGQVVGNEDEGVSSLWQGFLGCDSNGNENRSNMAAFWKGWEMRMIQVCYA</sequence>
<name>A0A1B9J2G5_9TREE</name>
<protein>
    <recommendedName>
        <fullName evidence="4">Rho termination factor N-terminal domain-containing protein</fullName>
    </recommendedName>
</protein>
<feature type="compositionally biased region" description="Polar residues" evidence="1">
    <location>
        <begin position="134"/>
        <end position="146"/>
    </location>
</feature>
<feature type="region of interest" description="Disordered" evidence="1">
    <location>
        <begin position="49"/>
        <end position="146"/>
    </location>
</feature>
<dbReference type="Proteomes" id="UP000092583">
    <property type="component" value="Unassembled WGS sequence"/>
</dbReference>
<keyword evidence="3" id="KW-1185">Reference proteome</keyword>
<dbReference type="STRING" id="1331196.A0A1B9J2G5"/>
<evidence type="ECO:0000313" key="2">
    <source>
        <dbReference type="EMBL" id="OCF61986.1"/>
    </source>
</evidence>
<evidence type="ECO:0008006" key="4">
    <source>
        <dbReference type="Google" id="ProtNLM"/>
    </source>
</evidence>
<proteinExistence type="predicted"/>
<accession>A0A1B9J2G5</accession>
<reference evidence="2 3" key="1">
    <citation type="submission" date="2013-07" db="EMBL/GenBank/DDBJ databases">
        <title>The Genome Sequence of Kwoniella mangroviensis CBS10435.</title>
        <authorList>
            <consortium name="The Broad Institute Genome Sequencing Platform"/>
            <person name="Cuomo C."/>
            <person name="Litvintseva A."/>
            <person name="Chen Y."/>
            <person name="Heitman J."/>
            <person name="Sun S."/>
            <person name="Springer D."/>
            <person name="Dromer F."/>
            <person name="Young S.K."/>
            <person name="Zeng Q."/>
            <person name="Gargeya S."/>
            <person name="Fitzgerald M."/>
            <person name="Abouelleil A."/>
            <person name="Alvarado L."/>
            <person name="Berlin A.M."/>
            <person name="Chapman S.B."/>
            <person name="Dewar J."/>
            <person name="Goldberg J."/>
            <person name="Griggs A."/>
            <person name="Gujja S."/>
            <person name="Hansen M."/>
            <person name="Howarth C."/>
            <person name="Imamovic A."/>
            <person name="Larimer J."/>
            <person name="McCowan C."/>
            <person name="Murphy C."/>
            <person name="Pearson M."/>
            <person name="Priest M."/>
            <person name="Roberts A."/>
            <person name="Saif S."/>
            <person name="Shea T."/>
            <person name="Sykes S."/>
            <person name="Wortman J."/>
            <person name="Nusbaum C."/>
            <person name="Birren B."/>
        </authorList>
    </citation>
    <scope>NUCLEOTIDE SEQUENCE [LARGE SCALE GENOMIC DNA]</scope>
    <source>
        <strain evidence="2 3">CBS 10435</strain>
    </source>
</reference>
<evidence type="ECO:0000256" key="1">
    <source>
        <dbReference type="SAM" id="MobiDB-lite"/>
    </source>
</evidence>
<dbReference type="EMBL" id="KI669459">
    <property type="protein sequence ID" value="OCF61986.1"/>
    <property type="molecule type" value="Genomic_DNA"/>
</dbReference>